<feature type="region of interest" description="Disordered" evidence="1">
    <location>
        <begin position="1"/>
        <end position="27"/>
    </location>
</feature>
<evidence type="ECO:0000256" key="1">
    <source>
        <dbReference type="SAM" id="MobiDB-lite"/>
    </source>
</evidence>
<dbReference type="EMBL" id="SNWR01000001">
    <property type="protein sequence ID" value="TDO41295.1"/>
    <property type="molecule type" value="Genomic_DNA"/>
</dbReference>
<reference evidence="2 3" key="1">
    <citation type="submission" date="2019-03" db="EMBL/GenBank/DDBJ databases">
        <title>Sequencing the genomes of 1000 actinobacteria strains.</title>
        <authorList>
            <person name="Klenk H.-P."/>
        </authorList>
    </citation>
    <scope>NUCLEOTIDE SEQUENCE [LARGE SCALE GENOMIC DNA]</scope>
    <source>
        <strain evidence="2 3">DSM 43805</strain>
    </source>
</reference>
<dbReference type="RefSeq" id="WP_133875338.1">
    <property type="nucleotide sequence ID" value="NZ_BOMD01000030.1"/>
</dbReference>
<dbReference type="Proteomes" id="UP000294901">
    <property type="component" value="Unassembled WGS sequence"/>
</dbReference>
<feature type="compositionally biased region" description="Basic and acidic residues" evidence="1">
    <location>
        <begin position="1"/>
        <end position="23"/>
    </location>
</feature>
<sequence>MNEHLTFHESFDSTRATADDNETHPNLTQGQIEAVVSLLLGRSLSVNNTYGFDSRTFLELADVVLSTRAQVLAATRRGAAVEELTAARPFVLHRFRQPTFLAACADQLNRTRERFGSGLFRLSAWSEINEDTRARNQLAEFLLHIDRGAVSTIPDWLVETHPALGPRLEALLRLNSFFALPGSDRDARVPRISEQGYVEHLLEVADDETRFHAIAAEHQCPVPLADTVLSSIRERVAEAGTAGVRRAWIHDVVGATERDDPALFAWQQLQEFQDTIYNAVMADSAFSQFDYMSSTPRTDARDELKHVNALAVGIIRDRIRRDQAVPESAQRAGDRMSGLLSAASVLPHVPRQSLSALFRAYWELQADEDRLPAWQASTRQLNEILNAPARNDNRLRTAWADHLRLLTEMLPDVVDADDEELCIATYDGNGFAQEVRLGQFSAAEIDRSFSSGEHLAKDFLRDLARSA</sequence>
<organism evidence="2 3">
    <name type="scientific">Paractinoplanes brasiliensis</name>
    <dbReference type="NCBI Taxonomy" id="52695"/>
    <lineage>
        <taxon>Bacteria</taxon>
        <taxon>Bacillati</taxon>
        <taxon>Actinomycetota</taxon>
        <taxon>Actinomycetes</taxon>
        <taxon>Micromonosporales</taxon>
        <taxon>Micromonosporaceae</taxon>
        <taxon>Paractinoplanes</taxon>
    </lineage>
</organism>
<protein>
    <submittedName>
        <fullName evidence="2">Uncharacterized protein</fullName>
    </submittedName>
</protein>
<proteinExistence type="predicted"/>
<keyword evidence="3" id="KW-1185">Reference proteome</keyword>
<evidence type="ECO:0000313" key="2">
    <source>
        <dbReference type="EMBL" id="TDO41295.1"/>
    </source>
</evidence>
<evidence type="ECO:0000313" key="3">
    <source>
        <dbReference type="Proteomes" id="UP000294901"/>
    </source>
</evidence>
<name>A0A4R6K2B5_9ACTN</name>
<accession>A0A4R6K2B5</accession>
<dbReference type="AlphaFoldDB" id="A0A4R6K2B5"/>
<gene>
    <name evidence="2" type="ORF">C8E87_5025</name>
</gene>
<comment type="caution">
    <text evidence="2">The sequence shown here is derived from an EMBL/GenBank/DDBJ whole genome shotgun (WGS) entry which is preliminary data.</text>
</comment>